<dbReference type="KEGG" id="azz:DEW08_23885"/>
<keyword evidence="4" id="KW-1185">Reference proteome</keyword>
<feature type="region of interest" description="Disordered" evidence="1">
    <location>
        <begin position="147"/>
        <end position="166"/>
    </location>
</feature>
<gene>
    <name evidence="3" type="ORF">DEW08_23885</name>
</gene>
<dbReference type="Proteomes" id="UP000245629">
    <property type="component" value="Plasmid unnamed1"/>
</dbReference>
<organism evidence="3 4">
    <name type="scientific">Azospirillum thermophilum</name>
    <dbReference type="NCBI Taxonomy" id="2202148"/>
    <lineage>
        <taxon>Bacteria</taxon>
        <taxon>Pseudomonadati</taxon>
        <taxon>Pseudomonadota</taxon>
        <taxon>Alphaproteobacteria</taxon>
        <taxon>Rhodospirillales</taxon>
        <taxon>Azospirillaceae</taxon>
        <taxon>Azospirillum</taxon>
    </lineage>
</organism>
<name>A0A2S2CX47_9PROT</name>
<dbReference type="EMBL" id="CP029356">
    <property type="protein sequence ID" value="AWK89061.1"/>
    <property type="molecule type" value="Genomic_DNA"/>
</dbReference>
<proteinExistence type="predicted"/>
<reference evidence="4" key="1">
    <citation type="submission" date="2018-05" db="EMBL/GenBank/DDBJ databases">
        <title>Azospirillum thermophila sp. nov., a novel isolated from hot spring.</title>
        <authorList>
            <person name="Zhao Z."/>
        </authorList>
    </citation>
    <scope>NUCLEOTIDE SEQUENCE [LARGE SCALE GENOMIC DNA]</scope>
    <source>
        <strain evidence="4">CFH 70021</strain>
        <plasmid evidence="4">unnamed1</plasmid>
    </source>
</reference>
<keyword evidence="3" id="KW-0614">Plasmid</keyword>
<protein>
    <submittedName>
        <fullName evidence="3">Uncharacterized protein</fullName>
    </submittedName>
</protein>
<keyword evidence="2" id="KW-1133">Transmembrane helix</keyword>
<feature type="transmembrane region" description="Helical" evidence="2">
    <location>
        <begin position="86"/>
        <end position="110"/>
    </location>
</feature>
<accession>A0A2S2CX47</accession>
<sequence>MAGRRRKKKGGMLTLILLIIPAALIVLPTSMLFAVGMIPTIVAYVVDRDPEKTAPITVGGLNFCGCMPFAIQLWKHNHTIGAAAKLLADPVSWLVMYGAAAVGWGIYYAVPPLVAGIEVSRAEKRVEVLKQKKVALVQEWGPDVAGDFYDDSGGPEPGMEEAQAAG</sequence>
<evidence type="ECO:0000256" key="2">
    <source>
        <dbReference type="SAM" id="Phobius"/>
    </source>
</evidence>
<geneLocation type="plasmid" evidence="3 4">
    <name>unnamed1</name>
</geneLocation>
<keyword evidence="2" id="KW-0812">Transmembrane</keyword>
<evidence type="ECO:0000256" key="1">
    <source>
        <dbReference type="SAM" id="MobiDB-lite"/>
    </source>
</evidence>
<evidence type="ECO:0000313" key="4">
    <source>
        <dbReference type="Proteomes" id="UP000245629"/>
    </source>
</evidence>
<dbReference type="OrthoDB" id="7357449at2"/>
<dbReference type="AlphaFoldDB" id="A0A2S2CX47"/>
<keyword evidence="2" id="KW-0472">Membrane</keyword>
<evidence type="ECO:0000313" key="3">
    <source>
        <dbReference type="EMBL" id="AWK89061.1"/>
    </source>
</evidence>